<reference evidence="2 3" key="1">
    <citation type="submission" date="2019-01" db="EMBL/GenBank/DDBJ databases">
        <title>Complete genome sequence of Pantoea phage vB_PagM_LIET2.</title>
        <authorList>
            <person name="Truncaite L."/>
            <person name="Simoliuniene M."/>
            <person name="Kazlauskas D."/>
            <person name="Meskys R."/>
            <person name="Simoliunas E."/>
        </authorList>
    </citation>
    <scope>NUCLEOTIDE SEQUENCE [LARGE SCALE GENOMIC DNA]</scope>
</reference>
<feature type="domain" description="Phage protein Gp138 N-terminal" evidence="1">
    <location>
        <begin position="29"/>
        <end position="118"/>
    </location>
</feature>
<proteinExistence type="predicted"/>
<dbReference type="Gene3D" id="2.40.50.230">
    <property type="entry name" value="Gp5 N-terminal domain"/>
    <property type="match status" value="1"/>
</dbReference>
<dbReference type="InterPro" id="IPR041599">
    <property type="entry name" value="Gp138_N"/>
</dbReference>
<protein>
    <submittedName>
        <fullName evidence="2">Putative baseplate assembly protein</fullName>
    </submittedName>
</protein>
<sequence length="227" mass="23821">MADENLDPEDALTHFINSHLADHINTALECVVVSYANGRATVKPIGTKNYTDGDSNGFPQLHSLPVHWPQGDGGSCGFKVPIKAGDKCLAVFSQQPQDEGDTENVRRFSMADGYVIPGVSYDDSHAGNDSVKMYYGDAFIEITKDGKINFNAPGGTNFKTPLATFSEKVTVTGLFAFNGGATGQGGSGTTITIKGRIVTDAATINGKDFISHFHTNSGGSGNGGPVG</sequence>
<dbReference type="InterPro" id="IPR037026">
    <property type="entry name" value="Vgr_OB-fold_dom_sf"/>
</dbReference>
<evidence type="ECO:0000259" key="1">
    <source>
        <dbReference type="Pfam" id="PF18352"/>
    </source>
</evidence>
<organism evidence="2 3">
    <name type="scientific">Pantoea phage vB_PagM_LIET2</name>
    <dbReference type="NCBI Taxonomy" id="2508071"/>
    <lineage>
        <taxon>Viruses</taxon>
        <taxon>Duplodnaviria</taxon>
        <taxon>Heunggongvirae</taxon>
        <taxon>Uroviricota</taxon>
        <taxon>Caudoviricetes</taxon>
        <taxon>Lietduovirus</taxon>
        <taxon>Lietduovirus LIET2</taxon>
    </lineage>
</organism>
<gene>
    <name evidence="2" type="ORF">LIET2_gp093</name>
</gene>
<evidence type="ECO:0000313" key="2">
    <source>
        <dbReference type="EMBL" id="QAX92345.1"/>
    </source>
</evidence>
<accession>A0A411AWA4</accession>
<dbReference type="Proteomes" id="UP000289486">
    <property type="component" value="Segment"/>
</dbReference>
<dbReference type="EMBL" id="MK388689">
    <property type="protein sequence ID" value="QAX92345.1"/>
    <property type="molecule type" value="Genomic_DNA"/>
</dbReference>
<name>A0A411AWA4_9CAUD</name>
<dbReference type="Pfam" id="PF18352">
    <property type="entry name" value="Gp138_N"/>
    <property type="match status" value="1"/>
</dbReference>
<keyword evidence="3" id="KW-1185">Reference proteome</keyword>
<evidence type="ECO:0000313" key="3">
    <source>
        <dbReference type="Proteomes" id="UP000289486"/>
    </source>
</evidence>